<dbReference type="PANTHER" id="PTHR19134">
    <property type="entry name" value="RECEPTOR-TYPE TYROSINE-PROTEIN PHOSPHATASE"/>
    <property type="match status" value="1"/>
</dbReference>
<proteinExistence type="predicted"/>
<feature type="domain" description="Tyrosine-protein phosphatase" evidence="1">
    <location>
        <begin position="38"/>
        <end position="103"/>
    </location>
</feature>
<evidence type="ECO:0000313" key="2">
    <source>
        <dbReference type="EMBL" id="CAH3193318.1"/>
    </source>
</evidence>
<evidence type="ECO:0000313" key="3">
    <source>
        <dbReference type="Proteomes" id="UP001159427"/>
    </source>
</evidence>
<dbReference type="EMBL" id="CALNXI010003452">
    <property type="protein sequence ID" value="CAH3193318.1"/>
    <property type="molecule type" value="Genomic_DNA"/>
</dbReference>
<dbReference type="SUPFAM" id="SSF52799">
    <property type="entry name" value="(Phosphotyrosine protein) phosphatases II"/>
    <property type="match status" value="1"/>
</dbReference>
<evidence type="ECO:0000259" key="1">
    <source>
        <dbReference type="PROSITE" id="PS50055"/>
    </source>
</evidence>
<accession>A0ABN8SU87</accession>
<name>A0ABN8SU87_9CNID</name>
<dbReference type="PROSITE" id="PS50055">
    <property type="entry name" value="TYR_PHOSPHATASE_PTP"/>
    <property type="match status" value="1"/>
</dbReference>
<protein>
    <recommendedName>
        <fullName evidence="1">Tyrosine-protein phosphatase domain-containing protein</fullName>
    </recommendedName>
</protein>
<comment type="caution">
    <text evidence="2">The sequence shown here is derived from an EMBL/GenBank/DDBJ whole genome shotgun (WGS) entry which is preliminary data.</text>
</comment>
<dbReference type="InterPro" id="IPR000242">
    <property type="entry name" value="PTP_cat"/>
</dbReference>
<dbReference type="Pfam" id="PF00102">
    <property type="entry name" value="Y_phosphatase"/>
    <property type="match status" value="1"/>
</dbReference>
<dbReference type="Gene3D" id="3.90.190.10">
    <property type="entry name" value="Protein tyrosine phosphatase superfamily"/>
    <property type="match status" value="2"/>
</dbReference>
<dbReference type="InterPro" id="IPR050348">
    <property type="entry name" value="Protein-Tyr_Phosphatase"/>
</dbReference>
<dbReference type="InterPro" id="IPR029021">
    <property type="entry name" value="Prot-tyrosine_phosphatase-like"/>
</dbReference>
<dbReference type="PANTHER" id="PTHR19134:SF531">
    <property type="entry name" value="TYROSINE-PROTEIN PHOSPHATASE LAR"/>
    <property type="match status" value="1"/>
</dbReference>
<sequence length="103" mass="11551">MTLRCDRNLIVQTEEQYAFIHEVLVEAIHGHTKIRAKMVEEFTRLSRGSAAPQSKFQAANMHYNKAKNLNANVLALDDTLVKLSAITGIEGSDYINANFIDDT</sequence>
<dbReference type="Proteomes" id="UP001159427">
    <property type="component" value="Unassembled WGS sequence"/>
</dbReference>
<reference evidence="2 3" key="1">
    <citation type="submission" date="2022-05" db="EMBL/GenBank/DDBJ databases">
        <authorList>
            <consortium name="Genoscope - CEA"/>
            <person name="William W."/>
        </authorList>
    </citation>
    <scope>NUCLEOTIDE SEQUENCE [LARGE SCALE GENOMIC DNA]</scope>
</reference>
<organism evidence="2 3">
    <name type="scientific">Porites evermanni</name>
    <dbReference type="NCBI Taxonomy" id="104178"/>
    <lineage>
        <taxon>Eukaryota</taxon>
        <taxon>Metazoa</taxon>
        <taxon>Cnidaria</taxon>
        <taxon>Anthozoa</taxon>
        <taxon>Hexacorallia</taxon>
        <taxon>Scleractinia</taxon>
        <taxon>Fungiina</taxon>
        <taxon>Poritidae</taxon>
        <taxon>Porites</taxon>
    </lineage>
</organism>
<keyword evidence="3" id="KW-1185">Reference proteome</keyword>
<gene>
    <name evidence="2" type="ORF">PEVE_00025626</name>
</gene>